<dbReference type="Gene3D" id="3.30.450.40">
    <property type="match status" value="1"/>
</dbReference>
<dbReference type="InterPro" id="IPR005561">
    <property type="entry name" value="ANTAR"/>
</dbReference>
<name>A0ABU6C2D5_9ACTN</name>
<comment type="caution">
    <text evidence="4">The sequence shown here is derived from an EMBL/GenBank/DDBJ whole genome shotgun (WGS) entry which is preliminary data.</text>
</comment>
<evidence type="ECO:0000259" key="3">
    <source>
        <dbReference type="SMART" id="SM01012"/>
    </source>
</evidence>
<evidence type="ECO:0000313" key="5">
    <source>
        <dbReference type="Proteomes" id="UP001352223"/>
    </source>
</evidence>
<keyword evidence="5" id="KW-1185">Reference proteome</keyword>
<dbReference type="InterPro" id="IPR029016">
    <property type="entry name" value="GAF-like_dom_sf"/>
</dbReference>
<dbReference type="Proteomes" id="UP001352223">
    <property type="component" value="Unassembled WGS sequence"/>
</dbReference>
<keyword evidence="2" id="KW-0804">Transcription</keyword>
<keyword evidence="1" id="KW-0805">Transcription regulation</keyword>
<feature type="domain" description="ANTAR" evidence="3">
    <location>
        <begin position="116"/>
        <end position="189"/>
    </location>
</feature>
<dbReference type="Pfam" id="PF13185">
    <property type="entry name" value="GAF_2"/>
    <property type="match status" value="1"/>
</dbReference>
<proteinExistence type="predicted"/>
<dbReference type="SMART" id="SM01012">
    <property type="entry name" value="ANTAR"/>
    <property type="match status" value="1"/>
</dbReference>
<sequence length="200" mass="21191">MAARSRRTGTSRRGGGALVLMDKNRRQLAVASSDARAGRAQDLEYVLGEGPMCDVARSGRAVAATGSGLMDRWPHYGRGVLDLGLRAAAAVPLTCEGDQFGVMAVFDEARLPLKADFRRIATALAADVLLGPDGDPLLYGDIDVQDVVHQATGMILAQGEVTTTDALALIKARAFREGTTTADIARRIVDSDLRLTGEPE</sequence>
<evidence type="ECO:0000313" key="4">
    <source>
        <dbReference type="EMBL" id="MEB3958794.1"/>
    </source>
</evidence>
<dbReference type="Gene3D" id="1.10.10.10">
    <property type="entry name" value="Winged helix-like DNA-binding domain superfamily/Winged helix DNA-binding domain"/>
    <property type="match status" value="1"/>
</dbReference>
<dbReference type="InterPro" id="IPR036388">
    <property type="entry name" value="WH-like_DNA-bd_sf"/>
</dbReference>
<gene>
    <name evidence="4" type="ORF">OKJ48_00760</name>
</gene>
<evidence type="ECO:0000256" key="1">
    <source>
        <dbReference type="ARBA" id="ARBA00023015"/>
    </source>
</evidence>
<reference evidence="4 5" key="1">
    <citation type="submission" date="2022-10" db="EMBL/GenBank/DDBJ databases">
        <authorList>
            <person name="Xie J."/>
            <person name="Shen N."/>
        </authorList>
    </citation>
    <scope>NUCLEOTIDE SEQUENCE [LARGE SCALE GENOMIC DNA]</scope>
    <source>
        <strain evidence="4 5">DSM 41681</strain>
    </source>
</reference>
<dbReference type="SUPFAM" id="SSF55781">
    <property type="entry name" value="GAF domain-like"/>
    <property type="match status" value="1"/>
</dbReference>
<organism evidence="4 5">
    <name type="scientific">Streptomyces kunmingensis</name>
    <dbReference type="NCBI Taxonomy" id="68225"/>
    <lineage>
        <taxon>Bacteria</taxon>
        <taxon>Bacillati</taxon>
        <taxon>Actinomycetota</taxon>
        <taxon>Actinomycetes</taxon>
        <taxon>Kitasatosporales</taxon>
        <taxon>Streptomycetaceae</taxon>
        <taxon>Streptomyces</taxon>
    </lineage>
</organism>
<dbReference type="InterPro" id="IPR003018">
    <property type="entry name" value="GAF"/>
</dbReference>
<dbReference type="EMBL" id="JAOZYB010000001">
    <property type="protein sequence ID" value="MEB3958794.1"/>
    <property type="molecule type" value="Genomic_DNA"/>
</dbReference>
<dbReference type="RefSeq" id="WP_324765775.1">
    <property type="nucleotide sequence ID" value="NZ_BAAATS010000022.1"/>
</dbReference>
<protein>
    <submittedName>
        <fullName evidence="4">GAF and ANTAR domain-containing protein</fullName>
    </submittedName>
</protein>
<evidence type="ECO:0000256" key="2">
    <source>
        <dbReference type="ARBA" id="ARBA00023163"/>
    </source>
</evidence>
<accession>A0ABU6C2D5</accession>